<name>A0A146LP02_LYGHE</name>
<dbReference type="AlphaFoldDB" id="A0A146LP02"/>
<protein>
    <recommendedName>
        <fullName evidence="2">Mos1 transposase HTH domain-containing protein</fullName>
    </recommendedName>
</protein>
<proteinExistence type="predicted"/>
<organism evidence="1">
    <name type="scientific">Lygus hesperus</name>
    <name type="common">Western plant bug</name>
    <dbReference type="NCBI Taxonomy" id="30085"/>
    <lineage>
        <taxon>Eukaryota</taxon>
        <taxon>Metazoa</taxon>
        <taxon>Ecdysozoa</taxon>
        <taxon>Arthropoda</taxon>
        <taxon>Hexapoda</taxon>
        <taxon>Insecta</taxon>
        <taxon>Pterygota</taxon>
        <taxon>Neoptera</taxon>
        <taxon>Paraneoptera</taxon>
        <taxon>Hemiptera</taxon>
        <taxon>Heteroptera</taxon>
        <taxon>Panheteroptera</taxon>
        <taxon>Cimicomorpha</taxon>
        <taxon>Miridae</taxon>
        <taxon>Mirini</taxon>
        <taxon>Lygus</taxon>
    </lineage>
</organism>
<feature type="non-terminal residue" evidence="1">
    <location>
        <position position="112"/>
    </location>
</feature>
<accession>A0A146LP02</accession>
<feature type="non-terminal residue" evidence="1">
    <location>
        <position position="1"/>
    </location>
</feature>
<sequence>ETLSWARVKFWCSQFTTGRERVENQPHARRPRTSKTEEKIAEELCISYGSVQNIIKSDSGFTKIAARWVLFPRGLFPELLPQSATNLGRFHALPGQKPDHNPLRNGGMNLCL</sequence>
<evidence type="ECO:0000313" key="1">
    <source>
        <dbReference type="EMBL" id="JAQ08512.1"/>
    </source>
</evidence>
<dbReference type="EMBL" id="GDHC01010117">
    <property type="protein sequence ID" value="JAQ08512.1"/>
    <property type="molecule type" value="Transcribed_RNA"/>
</dbReference>
<evidence type="ECO:0008006" key="2">
    <source>
        <dbReference type="Google" id="ProtNLM"/>
    </source>
</evidence>
<gene>
    <name evidence="1" type="ORF">g.52122</name>
</gene>
<reference evidence="1" key="1">
    <citation type="journal article" date="2016" name="Gigascience">
        <title>De novo construction of an expanded transcriptome assembly for the western tarnished plant bug, Lygus hesperus.</title>
        <authorList>
            <person name="Tassone E.E."/>
            <person name="Geib S.M."/>
            <person name="Hall B."/>
            <person name="Fabrick J.A."/>
            <person name="Brent C.S."/>
            <person name="Hull J.J."/>
        </authorList>
    </citation>
    <scope>NUCLEOTIDE SEQUENCE</scope>
</reference>